<feature type="transmembrane region" description="Helical" evidence="7">
    <location>
        <begin position="127"/>
        <end position="146"/>
    </location>
</feature>
<keyword evidence="3" id="KW-0813">Transport</keyword>
<dbReference type="InterPro" id="IPR004813">
    <property type="entry name" value="OPT"/>
</dbReference>
<keyword evidence="4 7" id="KW-0812">Transmembrane</keyword>
<feature type="transmembrane region" description="Helical" evidence="7">
    <location>
        <begin position="202"/>
        <end position="220"/>
    </location>
</feature>
<keyword evidence="6 7" id="KW-0472">Membrane</keyword>
<feature type="transmembrane region" description="Helical" evidence="7">
    <location>
        <begin position="232"/>
        <end position="251"/>
    </location>
</feature>
<dbReference type="PANTHER" id="PTHR31645">
    <property type="entry name" value="OLIGOPEPTIDE TRANSPORTER YGL114W-RELATED"/>
    <property type="match status" value="1"/>
</dbReference>
<evidence type="ECO:0000256" key="4">
    <source>
        <dbReference type="ARBA" id="ARBA00022692"/>
    </source>
</evidence>
<dbReference type="Pfam" id="PF03169">
    <property type="entry name" value="OPT"/>
    <property type="match status" value="1"/>
</dbReference>
<evidence type="ECO:0000256" key="7">
    <source>
        <dbReference type="SAM" id="Phobius"/>
    </source>
</evidence>
<keyword evidence="5 7" id="KW-1133">Transmembrane helix</keyword>
<proteinExistence type="inferred from homology"/>
<keyword evidence="9" id="KW-1185">Reference proteome</keyword>
<evidence type="ECO:0000256" key="3">
    <source>
        <dbReference type="ARBA" id="ARBA00022448"/>
    </source>
</evidence>
<feature type="transmembrane region" description="Helical" evidence="7">
    <location>
        <begin position="423"/>
        <end position="450"/>
    </location>
</feature>
<evidence type="ECO:0008006" key="10">
    <source>
        <dbReference type="Google" id="ProtNLM"/>
    </source>
</evidence>
<dbReference type="EMBL" id="JAFEKC020000004">
    <property type="protein sequence ID" value="KAK0515217.1"/>
    <property type="molecule type" value="Genomic_DNA"/>
</dbReference>
<dbReference type="GO" id="GO:0035673">
    <property type="term" value="F:oligopeptide transmembrane transporter activity"/>
    <property type="evidence" value="ECO:0007669"/>
    <property type="project" value="InterPro"/>
</dbReference>
<evidence type="ECO:0000313" key="8">
    <source>
        <dbReference type="EMBL" id="KAK0515217.1"/>
    </source>
</evidence>
<comment type="subcellular location">
    <subcellularLocation>
        <location evidence="1">Membrane</location>
        <topology evidence="1">Multi-pass membrane protein</topology>
    </subcellularLocation>
</comment>
<feature type="transmembrane region" description="Helical" evidence="7">
    <location>
        <begin position="462"/>
        <end position="482"/>
    </location>
</feature>
<dbReference type="InterPro" id="IPR045035">
    <property type="entry name" value="YSL-like"/>
</dbReference>
<dbReference type="Proteomes" id="UP001166286">
    <property type="component" value="Unassembled WGS sequence"/>
</dbReference>
<feature type="transmembrane region" description="Helical" evidence="7">
    <location>
        <begin position="385"/>
        <end position="402"/>
    </location>
</feature>
<comment type="similarity">
    <text evidence="2">Belongs to the oligopeptide OPT transporter family.</text>
</comment>
<feature type="transmembrane region" description="Helical" evidence="7">
    <location>
        <begin position="59"/>
        <end position="86"/>
    </location>
</feature>
<protein>
    <recommendedName>
        <fullName evidence="10">Oligopeptide transporter</fullName>
    </recommendedName>
</protein>
<feature type="transmembrane region" description="Helical" evidence="7">
    <location>
        <begin position="158"/>
        <end position="174"/>
    </location>
</feature>
<evidence type="ECO:0000256" key="6">
    <source>
        <dbReference type="ARBA" id="ARBA00023136"/>
    </source>
</evidence>
<feature type="transmembrane region" description="Helical" evidence="7">
    <location>
        <begin position="321"/>
        <end position="342"/>
    </location>
</feature>
<accession>A0AA39V444</accession>
<dbReference type="AlphaFoldDB" id="A0AA39V444"/>
<evidence type="ECO:0000256" key="2">
    <source>
        <dbReference type="ARBA" id="ARBA00008807"/>
    </source>
</evidence>
<comment type="caution">
    <text evidence="8">The sequence shown here is derived from an EMBL/GenBank/DDBJ whole genome shotgun (WGS) entry which is preliminary data.</text>
</comment>
<dbReference type="PANTHER" id="PTHR31645:SF3">
    <property type="entry name" value="OLIGOPEPTIDE TRANSPORTER"/>
    <property type="match status" value="1"/>
</dbReference>
<name>A0AA39V444_9LECA</name>
<evidence type="ECO:0000256" key="5">
    <source>
        <dbReference type="ARBA" id="ARBA00022989"/>
    </source>
</evidence>
<sequence>MRALCWAFAFAITLRVLSQYAVGILWDWHPFIWYLFLVPSSVTAMGLENWGWFVEWSPAFIGTGMLVDLNVAVNFFVGSLLAWGIIGPLLVSYGAAFGTEVSETGLVSYHAISGEFTSASHPSPRYWLLWPAIACLVAVSLTELACQWRVFWLSAKAAWSNLLQVASSTFLSVIESREFQKSDSEYSDAIEDPASPEELVKTWMWLPGLLVTLVLACLVMKIQYGLPIRETCLALLMAFLFSFLAVQATGATDITPLTAGSASSQVVLGAEASGQGWNLAKLQRLSLLGGALSAIGASQAADLTGDFRVGFLLRTSPKQQWLAQGIGSIFASFIAPGIYVLFASAYSCVNDAAATQCSFQVPSASAWRAIAVATTDPASSIPRSSVIFAAIMAALGSTSVLVRHHIWTGRWHLMRQYYPSMMVIAMAFIIPASIYATAILMGALLTWYWMKKSARSFDTYGYAVAAGWIAGEGIGGVINAVMQLTGISGDVFGTQIGCPGGVC</sequence>
<dbReference type="GO" id="GO:0000329">
    <property type="term" value="C:fungal-type vacuole membrane"/>
    <property type="evidence" value="ECO:0007669"/>
    <property type="project" value="TreeGrafter"/>
</dbReference>
<feature type="transmembrane region" description="Helical" evidence="7">
    <location>
        <begin position="28"/>
        <end position="47"/>
    </location>
</feature>
<evidence type="ECO:0000256" key="1">
    <source>
        <dbReference type="ARBA" id="ARBA00004141"/>
    </source>
</evidence>
<evidence type="ECO:0000313" key="9">
    <source>
        <dbReference type="Proteomes" id="UP001166286"/>
    </source>
</evidence>
<organism evidence="8 9">
    <name type="scientific">Cladonia borealis</name>
    <dbReference type="NCBI Taxonomy" id="184061"/>
    <lineage>
        <taxon>Eukaryota</taxon>
        <taxon>Fungi</taxon>
        <taxon>Dikarya</taxon>
        <taxon>Ascomycota</taxon>
        <taxon>Pezizomycotina</taxon>
        <taxon>Lecanoromycetes</taxon>
        <taxon>OSLEUM clade</taxon>
        <taxon>Lecanoromycetidae</taxon>
        <taxon>Lecanorales</taxon>
        <taxon>Lecanorineae</taxon>
        <taxon>Cladoniaceae</taxon>
        <taxon>Cladonia</taxon>
    </lineage>
</organism>
<reference evidence="8" key="1">
    <citation type="submission" date="2023-03" db="EMBL/GenBank/DDBJ databases">
        <title>Complete genome of Cladonia borealis.</title>
        <authorList>
            <person name="Park H."/>
        </authorList>
    </citation>
    <scope>NUCLEOTIDE SEQUENCE</scope>
    <source>
        <strain evidence="8">ANT050790</strain>
    </source>
</reference>
<gene>
    <name evidence="8" type="ORF">JMJ35_002596</name>
</gene>